<sequence length="350" mass="39274">MTKLSVLNLVPVRQGHSYQETIAEMKRLAQRVEELGYHRYWIGEHHNTKLFACSSTLLLIQEALSATKTIRVGSGGIMLPNHSPYMLAEQFGTLAALYPNRLDLGLGRAPGTDMETAQSLRRKTLDDEERFKNDILELRSYLEGTNTVHAYPGEGQDIPFYILGSSTKSALLAAQLGLPYVFAGHFAPQMMEEALSLYRLRFQPSKYLEQPYAALGANVIMADTQKEADYLATTQTQAFIDIVTGQQRSLCPPVKDSETVWKNLSDSKHAPHFGPVAFSQDTFISQEKKIVERMSELTLIGDKKSVYSQLLALKMRVPIDELIVATYIYDETAQHHSFELLAELAKEKAI</sequence>
<keyword evidence="4" id="KW-1185">Reference proteome</keyword>
<keyword evidence="3" id="KW-0560">Oxidoreductase</keyword>
<dbReference type="OrthoDB" id="9780518at2"/>
<dbReference type="PANTHER" id="PTHR30137">
    <property type="entry name" value="LUCIFERASE-LIKE MONOOXYGENASE"/>
    <property type="match status" value="1"/>
</dbReference>
<dbReference type="Pfam" id="PF00296">
    <property type="entry name" value="Bac_luciferase"/>
    <property type="match status" value="1"/>
</dbReference>
<proteinExistence type="predicted"/>
<dbReference type="GO" id="GO:0005829">
    <property type="term" value="C:cytosol"/>
    <property type="evidence" value="ECO:0007669"/>
    <property type="project" value="TreeGrafter"/>
</dbReference>
<gene>
    <name evidence="3" type="primary">luxA</name>
    <name evidence="3" type="ORF">NCTC12224_01402</name>
</gene>
<comment type="similarity">
    <text evidence="1">To bacterial alkanal monooxygenase alpha and beta chains.</text>
</comment>
<dbReference type="GO" id="GO:0047646">
    <property type="term" value="F:alkanal monooxygenase (FMN-linked) activity"/>
    <property type="evidence" value="ECO:0007669"/>
    <property type="project" value="UniProtKB-EC"/>
</dbReference>
<evidence type="ECO:0000313" key="3">
    <source>
        <dbReference type="EMBL" id="SUN61276.1"/>
    </source>
</evidence>
<dbReference type="InterPro" id="IPR036661">
    <property type="entry name" value="Luciferase-like_sf"/>
</dbReference>
<dbReference type="EC" id="1.14.14.3" evidence="3"/>
<accession>A0A380KAW0</accession>
<evidence type="ECO:0000313" key="4">
    <source>
        <dbReference type="Proteomes" id="UP000254924"/>
    </source>
</evidence>
<dbReference type="Gene3D" id="3.20.20.30">
    <property type="entry name" value="Luciferase-like domain"/>
    <property type="match status" value="1"/>
</dbReference>
<name>A0A380KAW0_9STRE</name>
<dbReference type="Proteomes" id="UP000254924">
    <property type="component" value="Unassembled WGS sequence"/>
</dbReference>
<organism evidence="3 4">
    <name type="scientific">Streptococcus hyointestinalis</name>
    <dbReference type="NCBI Taxonomy" id="1337"/>
    <lineage>
        <taxon>Bacteria</taxon>
        <taxon>Bacillati</taxon>
        <taxon>Bacillota</taxon>
        <taxon>Bacilli</taxon>
        <taxon>Lactobacillales</taxon>
        <taxon>Streptococcaceae</taxon>
        <taxon>Streptococcus</taxon>
    </lineage>
</organism>
<dbReference type="AlphaFoldDB" id="A0A380KAW0"/>
<dbReference type="EMBL" id="UHFN01000007">
    <property type="protein sequence ID" value="SUN61276.1"/>
    <property type="molecule type" value="Genomic_DNA"/>
</dbReference>
<dbReference type="NCBIfam" id="TIGR03558">
    <property type="entry name" value="oxido_grp_1"/>
    <property type="match status" value="1"/>
</dbReference>
<dbReference type="PANTHER" id="PTHR30137:SF6">
    <property type="entry name" value="LUCIFERASE-LIKE MONOOXYGENASE"/>
    <property type="match status" value="1"/>
</dbReference>
<dbReference type="InterPro" id="IPR011251">
    <property type="entry name" value="Luciferase-like_dom"/>
</dbReference>
<feature type="domain" description="Luciferase-like" evidence="2">
    <location>
        <begin position="9"/>
        <end position="257"/>
    </location>
</feature>
<dbReference type="SUPFAM" id="SSF51679">
    <property type="entry name" value="Bacterial luciferase-like"/>
    <property type="match status" value="1"/>
</dbReference>
<dbReference type="InterPro" id="IPR050766">
    <property type="entry name" value="Bact_Lucif_Oxidored"/>
</dbReference>
<dbReference type="EC" id="1.-.-.-" evidence="3"/>
<evidence type="ECO:0000259" key="2">
    <source>
        <dbReference type="Pfam" id="PF00296"/>
    </source>
</evidence>
<dbReference type="InterPro" id="IPR019949">
    <property type="entry name" value="CmoO-like"/>
</dbReference>
<evidence type="ECO:0000256" key="1">
    <source>
        <dbReference type="ARBA" id="ARBA00007789"/>
    </source>
</evidence>
<protein>
    <submittedName>
        <fullName evidence="3">Luciferase oxidoreductase, group 1 family protein</fullName>
        <ecNumber evidence="3">1.-.-.-</ecNumber>
        <ecNumber evidence="3">1.14.14.3</ecNumber>
    </submittedName>
</protein>
<reference evidence="3 4" key="1">
    <citation type="submission" date="2018-06" db="EMBL/GenBank/DDBJ databases">
        <authorList>
            <consortium name="Pathogen Informatics"/>
            <person name="Doyle S."/>
        </authorList>
    </citation>
    <scope>NUCLEOTIDE SEQUENCE [LARGE SCALE GENOMIC DNA]</scope>
    <source>
        <strain evidence="3 4">NCTC12224</strain>
    </source>
</reference>